<dbReference type="AlphaFoldDB" id="A0A508SR32"/>
<dbReference type="Gene3D" id="3.30.70.1230">
    <property type="entry name" value="Nucleotide cyclase"/>
    <property type="match status" value="1"/>
</dbReference>
<dbReference type="SUPFAM" id="SSF55073">
    <property type="entry name" value="Nucleotide cyclase"/>
    <property type="match status" value="1"/>
</dbReference>
<dbReference type="Pfam" id="PF00211">
    <property type="entry name" value="Guanylate_cyc"/>
    <property type="match status" value="1"/>
</dbReference>
<keyword evidence="1" id="KW-0802">TPR repeat</keyword>
<sequence>MGEERVERRLAAILAADIAGYSRLMGANEEGTLAQLKSIRTALVDPAVATHRGNIVKTTGDGMLIEFASAVDAVRCAVEIQRSLAEQNAAVPQDQRIEYRIGIHVGDIIFDDDDIFGDGVNIAARLEGIAEPGGVCMSDDAYRQVRGKVEIACDDIGQQSLKNIAEPMQAWRVRLTDQAASAEISGLDIGQSQVFPPSDRPSIAVLAFQNMSGDPEQEYFADGMAEDIITALSRFNAPLVIARNSSFTYKAHAVDVKQVGRELGVRYVLEGSVRKAANRVRITGQLVDTATGAHIWADRYDGELGDIFDLQDYVTESVVGAIAPAVQKAEIERAKRKPTTSLDAYALYLRGLARLHQFGNRQANGEALRLFNSAIEFDPEFASAYGRAAFCYLIAKVNGWIPDTANAIAEVKKLTQRAIELGKDDAIALSASGNALAFVVGDVGVGAGLVDRALALNSNLAEAWNFGGWVKIWLGEPEAAIERFARALRLSPLDPWLMAMRAGTAYAHFFLDRHDEAASWAAMALQCSPDYGPGLRIAAASNAMAGRPEQAHKAMARLRELSPTLRLSNLKDMLGPYRRAEDVARYEDGLRQAGLPE</sequence>
<dbReference type="CDD" id="cd07302">
    <property type="entry name" value="CHD"/>
    <property type="match status" value="1"/>
</dbReference>
<name>A0A508SR32_9BRAD</name>
<protein>
    <recommendedName>
        <fullName evidence="2">Guanylate cyclase domain-containing protein</fullName>
    </recommendedName>
</protein>
<dbReference type="PROSITE" id="PS50125">
    <property type="entry name" value="GUANYLATE_CYCLASE_2"/>
    <property type="match status" value="1"/>
</dbReference>
<evidence type="ECO:0000256" key="1">
    <source>
        <dbReference type="PROSITE-ProRule" id="PRU00339"/>
    </source>
</evidence>
<comment type="caution">
    <text evidence="3">The sequence shown here is derived from an EMBL/GenBank/DDBJ whole genome shotgun (WGS) entry which is preliminary data.</text>
</comment>
<dbReference type="InterPro" id="IPR029787">
    <property type="entry name" value="Nucleotide_cyclase"/>
</dbReference>
<dbReference type="GO" id="GO:0006171">
    <property type="term" value="P:cAMP biosynthetic process"/>
    <property type="evidence" value="ECO:0007669"/>
    <property type="project" value="TreeGrafter"/>
</dbReference>
<dbReference type="RefSeq" id="WP_139857018.1">
    <property type="nucleotide sequence ID" value="NZ_CAADFC020000004.1"/>
</dbReference>
<reference evidence="3" key="1">
    <citation type="submission" date="2019-02" db="EMBL/GenBank/DDBJ databases">
        <authorList>
            <person name="Pothier F.J."/>
        </authorList>
    </citation>
    <scope>NUCLEOTIDE SEQUENCE</scope>
    <source>
        <strain evidence="3">CI-1B</strain>
    </source>
</reference>
<feature type="domain" description="Guanylate cyclase" evidence="2">
    <location>
        <begin position="12"/>
        <end position="127"/>
    </location>
</feature>
<evidence type="ECO:0000313" key="3">
    <source>
        <dbReference type="EMBL" id="VIO65075.1"/>
    </source>
</evidence>
<dbReference type="InterPro" id="IPR019734">
    <property type="entry name" value="TPR_rpt"/>
</dbReference>
<dbReference type="InterPro" id="IPR050697">
    <property type="entry name" value="Adenylyl/Guanylyl_Cyclase_3/4"/>
</dbReference>
<dbReference type="InterPro" id="IPR011990">
    <property type="entry name" value="TPR-like_helical_dom_sf"/>
</dbReference>
<dbReference type="InterPro" id="IPR001054">
    <property type="entry name" value="A/G_cyclase"/>
</dbReference>
<dbReference type="Gene3D" id="1.25.40.10">
    <property type="entry name" value="Tetratricopeptide repeat domain"/>
    <property type="match status" value="2"/>
</dbReference>
<dbReference type="SUPFAM" id="SSF48452">
    <property type="entry name" value="TPR-like"/>
    <property type="match status" value="1"/>
</dbReference>
<dbReference type="PANTHER" id="PTHR43081:SF19">
    <property type="entry name" value="PH-SENSITIVE ADENYLATE CYCLASE RV1264"/>
    <property type="match status" value="1"/>
</dbReference>
<dbReference type="EMBL" id="CAADFC020000004">
    <property type="protein sequence ID" value="VIO65075.1"/>
    <property type="molecule type" value="Genomic_DNA"/>
</dbReference>
<dbReference type="GO" id="GO:0035556">
    <property type="term" value="P:intracellular signal transduction"/>
    <property type="evidence" value="ECO:0007669"/>
    <property type="project" value="InterPro"/>
</dbReference>
<organism evidence="3 4">
    <name type="scientific">Bradyrhizobium ivorense</name>
    <dbReference type="NCBI Taxonomy" id="2511166"/>
    <lineage>
        <taxon>Bacteria</taxon>
        <taxon>Pseudomonadati</taxon>
        <taxon>Pseudomonadota</taxon>
        <taxon>Alphaproteobacteria</taxon>
        <taxon>Hyphomicrobiales</taxon>
        <taxon>Nitrobacteraceae</taxon>
        <taxon>Bradyrhizobium</taxon>
    </lineage>
</organism>
<evidence type="ECO:0000313" key="4">
    <source>
        <dbReference type="Proteomes" id="UP000328092"/>
    </source>
</evidence>
<accession>A0A508SR32</accession>
<dbReference type="GO" id="GO:0004016">
    <property type="term" value="F:adenylate cyclase activity"/>
    <property type="evidence" value="ECO:0007669"/>
    <property type="project" value="UniProtKB-ARBA"/>
</dbReference>
<gene>
    <name evidence="3" type="ORF">CI1B_01710</name>
</gene>
<dbReference type="OrthoDB" id="9807521at2"/>
<proteinExistence type="predicted"/>
<dbReference type="PROSITE" id="PS50005">
    <property type="entry name" value="TPR"/>
    <property type="match status" value="1"/>
</dbReference>
<dbReference type="Proteomes" id="UP000328092">
    <property type="component" value="Unassembled WGS sequence"/>
</dbReference>
<evidence type="ECO:0000259" key="2">
    <source>
        <dbReference type="PROSITE" id="PS50125"/>
    </source>
</evidence>
<dbReference type="Gene3D" id="3.40.50.10070">
    <property type="entry name" value="TolB, N-terminal domain"/>
    <property type="match status" value="1"/>
</dbReference>
<feature type="repeat" description="TPR" evidence="1">
    <location>
        <begin position="461"/>
        <end position="494"/>
    </location>
</feature>
<dbReference type="PANTHER" id="PTHR43081">
    <property type="entry name" value="ADENYLATE CYCLASE, TERMINAL-DIFFERENTIATION SPECIFIC-RELATED"/>
    <property type="match status" value="1"/>
</dbReference>
<keyword evidence="4" id="KW-1185">Reference proteome</keyword>